<protein>
    <recommendedName>
        <fullName evidence="12">CDP-diacylglycerol--glycerol-3-phosphate 3-phosphatidyltransferase</fullName>
        <ecNumber evidence="12">2.7.8.5</ecNumber>
    </recommendedName>
</protein>
<comment type="pathway">
    <text evidence="2">Lipid metabolism; phospholipid metabolism.</text>
</comment>
<evidence type="ECO:0000256" key="6">
    <source>
        <dbReference type="ARBA" id="ARBA00022692"/>
    </source>
</evidence>
<evidence type="ECO:0000256" key="14">
    <source>
        <dbReference type="SAM" id="Phobius"/>
    </source>
</evidence>
<dbReference type="InterPro" id="IPR004570">
    <property type="entry name" value="Phosphatidylglycerol_P_synth"/>
</dbReference>
<dbReference type="AlphaFoldDB" id="A0AB38US02"/>
<name>A0AB38US02_9MYCO</name>
<dbReference type="InterPro" id="IPR048254">
    <property type="entry name" value="CDP_ALCOHOL_P_TRANSF_CS"/>
</dbReference>
<dbReference type="InterPro" id="IPR043130">
    <property type="entry name" value="CDP-OH_PTrfase_TM_dom"/>
</dbReference>
<sequence length="268" mass="28864">MFGYPKLLHRFIKRYQILFQQDLSRIGVDEFLDRRYIGRAGAPDYRSEISWTFSHVGTVSGGLVNRYSVAVPGQPQTGQMPGTARIANLANILTGLRLVLVPIFLYALFYDGGHQTPARVAAWAIFAVASITDRFDGLLARNYGMATEFGAFVDPIADKTLIGAALIGLSMLGDLPWWVTVLILAREIGVTVLRLAVIRRGVIPASWGGKLKTVVQAVAIGLFVLPLSGALHTAAVVVMAAAIVLTVVTGVDYVASTVREIRAGSPAK</sequence>
<dbReference type="EMBL" id="UPHM01000038">
    <property type="protein sequence ID" value="VAZ91514.1"/>
    <property type="molecule type" value="Genomic_DNA"/>
</dbReference>
<evidence type="ECO:0000256" key="12">
    <source>
        <dbReference type="NCBIfam" id="TIGR00560"/>
    </source>
</evidence>
<keyword evidence="5 13" id="KW-0808">Transferase</keyword>
<evidence type="ECO:0000313" key="15">
    <source>
        <dbReference type="EMBL" id="VAZ83211.1"/>
    </source>
</evidence>
<feature type="transmembrane region" description="Helical" evidence="14">
    <location>
        <begin position="89"/>
        <end position="109"/>
    </location>
</feature>
<keyword evidence="17" id="KW-1185">Reference proteome</keyword>
<comment type="caution">
    <text evidence="15">The sequence shown here is derived from an EMBL/GenBank/DDBJ whole genome shotgun (WGS) entry which is preliminary data.</text>
</comment>
<dbReference type="Proteomes" id="UP000279331">
    <property type="component" value="Unassembled WGS sequence"/>
</dbReference>
<evidence type="ECO:0000313" key="17">
    <source>
        <dbReference type="Proteomes" id="UP000271464"/>
    </source>
</evidence>
<keyword evidence="7 14" id="KW-1133">Transmembrane helix</keyword>
<keyword evidence="9 14" id="KW-0472">Membrane</keyword>
<proteinExistence type="inferred from homology"/>
<evidence type="ECO:0000313" key="18">
    <source>
        <dbReference type="Proteomes" id="UP000279331"/>
    </source>
</evidence>
<reference evidence="17 18" key="1">
    <citation type="submission" date="2018-09" db="EMBL/GenBank/DDBJ databases">
        <authorList>
            <person name="Tagini F."/>
        </authorList>
    </citation>
    <scope>NUCLEOTIDE SEQUENCE [LARGE SCALE GENOMIC DNA]</scope>
    <source>
        <strain evidence="16 17">MK4</strain>
        <strain evidence="15 18">MK42</strain>
    </source>
</reference>
<keyword evidence="10" id="KW-0594">Phospholipid biosynthesis</keyword>
<evidence type="ECO:0000256" key="3">
    <source>
        <dbReference type="ARBA" id="ARBA00010441"/>
    </source>
</evidence>
<evidence type="ECO:0000256" key="8">
    <source>
        <dbReference type="ARBA" id="ARBA00023098"/>
    </source>
</evidence>
<evidence type="ECO:0000256" key="4">
    <source>
        <dbReference type="ARBA" id="ARBA00022516"/>
    </source>
</evidence>
<keyword evidence="4" id="KW-0444">Lipid biosynthesis</keyword>
<evidence type="ECO:0000256" key="5">
    <source>
        <dbReference type="ARBA" id="ARBA00022679"/>
    </source>
</evidence>
<gene>
    <name evidence="15" type="primary">pgsA2</name>
    <name evidence="15" type="ORF">LAUMK42_02024</name>
    <name evidence="16" type="ORF">LAUMK4_01809</name>
</gene>
<organism evidence="15 18">
    <name type="scientific">Mycobacterium persicum</name>
    <dbReference type="NCBI Taxonomy" id="1487726"/>
    <lineage>
        <taxon>Bacteria</taxon>
        <taxon>Bacillati</taxon>
        <taxon>Actinomycetota</taxon>
        <taxon>Actinomycetes</taxon>
        <taxon>Mycobacteriales</taxon>
        <taxon>Mycobacteriaceae</taxon>
        <taxon>Mycobacterium</taxon>
    </lineage>
</organism>
<dbReference type="GO" id="GO:0046474">
    <property type="term" value="P:glycerophospholipid biosynthetic process"/>
    <property type="evidence" value="ECO:0007669"/>
    <property type="project" value="TreeGrafter"/>
</dbReference>
<dbReference type="GO" id="GO:0008444">
    <property type="term" value="F:CDP-diacylglycerol-glycerol-3-phosphate 3-phosphatidyltransferase activity"/>
    <property type="evidence" value="ECO:0007669"/>
    <property type="project" value="UniProtKB-UniRule"/>
</dbReference>
<evidence type="ECO:0000256" key="10">
    <source>
        <dbReference type="ARBA" id="ARBA00023209"/>
    </source>
</evidence>
<evidence type="ECO:0000256" key="7">
    <source>
        <dbReference type="ARBA" id="ARBA00022989"/>
    </source>
</evidence>
<accession>A0AB38US02</accession>
<dbReference type="Gene3D" id="1.20.120.1760">
    <property type="match status" value="1"/>
</dbReference>
<keyword evidence="11" id="KW-1208">Phospholipid metabolism</keyword>
<dbReference type="NCBIfam" id="TIGR00560">
    <property type="entry name" value="pgsA"/>
    <property type="match status" value="1"/>
</dbReference>
<keyword evidence="8" id="KW-0443">Lipid metabolism</keyword>
<evidence type="ECO:0000256" key="2">
    <source>
        <dbReference type="ARBA" id="ARBA00005074"/>
    </source>
</evidence>
<keyword evidence="6 14" id="KW-0812">Transmembrane</keyword>
<evidence type="ECO:0000256" key="9">
    <source>
        <dbReference type="ARBA" id="ARBA00023136"/>
    </source>
</evidence>
<dbReference type="GO" id="GO:0016020">
    <property type="term" value="C:membrane"/>
    <property type="evidence" value="ECO:0007669"/>
    <property type="project" value="UniProtKB-SubCell"/>
</dbReference>
<dbReference type="InterPro" id="IPR000462">
    <property type="entry name" value="CDP-OH_P_trans"/>
</dbReference>
<comment type="similarity">
    <text evidence="3 13">Belongs to the CDP-alcohol phosphatidyltransferase class-I family.</text>
</comment>
<dbReference type="PANTHER" id="PTHR14269">
    <property type="entry name" value="CDP-DIACYLGLYCEROL--GLYCEROL-3-PHOSPHATE 3-PHOSPHATIDYLTRANSFERASE-RELATED"/>
    <property type="match status" value="1"/>
</dbReference>
<evidence type="ECO:0000256" key="1">
    <source>
        <dbReference type="ARBA" id="ARBA00004141"/>
    </source>
</evidence>
<evidence type="ECO:0000256" key="13">
    <source>
        <dbReference type="RuleBase" id="RU003750"/>
    </source>
</evidence>
<comment type="subcellular location">
    <subcellularLocation>
        <location evidence="1">Membrane</location>
        <topology evidence="1">Multi-pass membrane protein</topology>
    </subcellularLocation>
</comment>
<dbReference type="EC" id="2.7.8.5" evidence="12"/>
<evidence type="ECO:0000256" key="11">
    <source>
        <dbReference type="ARBA" id="ARBA00023264"/>
    </source>
</evidence>
<dbReference type="Proteomes" id="UP000271464">
    <property type="component" value="Unassembled WGS sequence"/>
</dbReference>
<evidence type="ECO:0000313" key="16">
    <source>
        <dbReference type="EMBL" id="VAZ91514.1"/>
    </source>
</evidence>
<dbReference type="Pfam" id="PF01066">
    <property type="entry name" value="CDP-OH_P_transf"/>
    <property type="match status" value="1"/>
</dbReference>
<dbReference type="PANTHER" id="PTHR14269:SF52">
    <property type="entry name" value="PHOSPHATIDYLGLYCEROPHOSPHATE SYNTHASE-RELATED"/>
    <property type="match status" value="1"/>
</dbReference>
<dbReference type="PROSITE" id="PS00379">
    <property type="entry name" value="CDP_ALCOHOL_P_TRANSF"/>
    <property type="match status" value="1"/>
</dbReference>
<dbReference type="InterPro" id="IPR050324">
    <property type="entry name" value="CDP-alcohol_PTase-I"/>
</dbReference>
<feature type="transmembrane region" description="Helical" evidence="14">
    <location>
        <begin position="209"/>
        <end position="228"/>
    </location>
</feature>
<dbReference type="EMBL" id="UPHL01000048">
    <property type="protein sequence ID" value="VAZ83211.1"/>
    <property type="molecule type" value="Genomic_DNA"/>
</dbReference>
<feature type="transmembrane region" description="Helical" evidence="14">
    <location>
        <begin position="234"/>
        <end position="255"/>
    </location>
</feature>